<evidence type="ECO:0000313" key="2">
    <source>
        <dbReference type="Proteomes" id="UP000009319"/>
    </source>
</evidence>
<dbReference type="AlphaFoldDB" id="K0PY03"/>
<protein>
    <submittedName>
        <fullName evidence="1">Uncharacterized protein</fullName>
    </submittedName>
</protein>
<dbReference type="Proteomes" id="UP000009319">
    <property type="component" value="Unassembled WGS sequence"/>
</dbReference>
<dbReference type="HOGENOM" id="CLU_1843521_0_0_5"/>
<organism evidence="1 2">
    <name type="scientific">Rhizobium mesoamericanum STM3625</name>
    <dbReference type="NCBI Taxonomy" id="1211777"/>
    <lineage>
        <taxon>Bacteria</taxon>
        <taxon>Pseudomonadati</taxon>
        <taxon>Pseudomonadota</taxon>
        <taxon>Alphaproteobacteria</taxon>
        <taxon>Hyphomicrobiales</taxon>
        <taxon>Rhizobiaceae</taxon>
        <taxon>Rhizobium/Agrobacterium group</taxon>
        <taxon>Rhizobium</taxon>
    </lineage>
</organism>
<accession>K0PY03</accession>
<evidence type="ECO:0000313" key="1">
    <source>
        <dbReference type="EMBL" id="CCM74784.1"/>
    </source>
</evidence>
<keyword evidence="2" id="KW-1185">Reference proteome</keyword>
<comment type="caution">
    <text evidence="1">The sequence shown here is derived from an EMBL/GenBank/DDBJ whole genome shotgun (WGS) entry which is preliminary data.</text>
</comment>
<reference evidence="1 2" key="1">
    <citation type="journal article" date="2013" name="Genome Announc.">
        <title>Draft Genome Sequence of Rhizobium mesoamericanum STM3625, a Nitrogen-Fixing Symbiont of Mimosa pudica Isolated in French Guiana (South America).</title>
        <authorList>
            <person name="Moulin L."/>
            <person name="Mornico D."/>
            <person name="Melkonian R."/>
            <person name="Klonowska A."/>
        </authorList>
    </citation>
    <scope>NUCLEOTIDE SEQUENCE [LARGE SCALE GENOMIC DNA]</scope>
    <source>
        <strain evidence="1 2">STM3625</strain>
    </source>
</reference>
<dbReference type="STRING" id="1211777.BN77_1928"/>
<gene>
    <name evidence="1" type="ORF">BN77_1928</name>
</gene>
<name>K0PY03_9HYPH</name>
<dbReference type="EMBL" id="CANI01000008">
    <property type="protein sequence ID" value="CCM74784.1"/>
    <property type="molecule type" value="Genomic_DNA"/>
</dbReference>
<proteinExistence type="predicted"/>
<sequence length="139" mass="16221">MTALSPAPPHSRNRRPLEAFWQNSISAQATPESKPFTQTWLMATLNFYVLLNGYFIPTLSTLKYLIFIDVLYVSHNQRETTIHEAQYKNKQTCCFYFLRIYRCVLAEHLCGIHPCVCAVFRRDALGRLRCRYGTRPDAR</sequence>